<dbReference type="Pfam" id="PF04239">
    <property type="entry name" value="DUF421"/>
    <property type="match status" value="1"/>
</dbReference>
<comment type="subcellular location">
    <subcellularLocation>
        <location evidence="1">Cell membrane</location>
        <topology evidence="1">Multi-pass membrane protein</topology>
    </subcellularLocation>
</comment>
<dbReference type="Pfam" id="PF20730">
    <property type="entry name" value="YetF_N"/>
    <property type="match status" value="1"/>
</dbReference>
<name>A0A432L7T2_9BACI</name>
<dbReference type="InterPro" id="IPR023090">
    <property type="entry name" value="UPF0702_alpha/beta_dom_sf"/>
</dbReference>
<evidence type="ECO:0000259" key="9">
    <source>
        <dbReference type="Pfam" id="PF20730"/>
    </source>
</evidence>
<evidence type="ECO:0000256" key="4">
    <source>
        <dbReference type="ARBA" id="ARBA00022692"/>
    </source>
</evidence>
<accession>A0A432L7T2</accession>
<evidence type="ECO:0000256" key="1">
    <source>
        <dbReference type="ARBA" id="ARBA00004651"/>
    </source>
</evidence>
<feature type="domain" description="YetF-like N-terminal transmembrane" evidence="9">
    <location>
        <begin position="1"/>
        <end position="73"/>
    </location>
</feature>
<evidence type="ECO:0000256" key="6">
    <source>
        <dbReference type="ARBA" id="ARBA00023136"/>
    </source>
</evidence>
<dbReference type="InterPro" id="IPR048454">
    <property type="entry name" value="YetF_N"/>
</dbReference>
<dbReference type="GO" id="GO:0005886">
    <property type="term" value="C:plasma membrane"/>
    <property type="evidence" value="ECO:0007669"/>
    <property type="project" value="UniProtKB-SubCell"/>
</dbReference>
<dbReference type="PANTHER" id="PTHR34582:SF7">
    <property type="entry name" value="UPF0702 TRANSMEMBRANE PROTEIN YDFS"/>
    <property type="match status" value="1"/>
</dbReference>
<evidence type="ECO:0000256" key="5">
    <source>
        <dbReference type="ARBA" id="ARBA00022989"/>
    </source>
</evidence>
<keyword evidence="11" id="KW-1185">Reference proteome</keyword>
<evidence type="ECO:0000256" key="7">
    <source>
        <dbReference type="SAM" id="Phobius"/>
    </source>
</evidence>
<keyword evidence="6 7" id="KW-0472">Membrane</keyword>
<evidence type="ECO:0000259" key="8">
    <source>
        <dbReference type="Pfam" id="PF04239"/>
    </source>
</evidence>
<dbReference type="EMBL" id="RYYR01000036">
    <property type="protein sequence ID" value="RUL47808.1"/>
    <property type="molecule type" value="Genomic_DNA"/>
</dbReference>
<evidence type="ECO:0000256" key="2">
    <source>
        <dbReference type="ARBA" id="ARBA00006448"/>
    </source>
</evidence>
<keyword evidence="4 7" id="KW-0812">Transmembrane</keyword>
<dbReference type="PANTHER" id="PTHR34582">
    <property type="entry name" value="UPF0702 TRANSMEMBRANE PROTEIN YCAP"/>
    <property type="match status" value="1"/>
</dbReference>
<dbReference type="AlphaFoldDB" id="A0A432L7T2"/>
<sequence length="228" mass="25646">MILRTTIAFIAILILARVIGKKQISQFTFFHYATGITFGSIAAEISSKADGAYWDGITGLVWWTVLTMFVSYITLRSKKIRVLIDDKPMILIKNGVIMDTALKKSRLHEDELTMLLREQSIFSLDEVHYAIFETNGELSVLKKPAYSSATKEDAKADVSIPPYVPTEIISNGKIISESLKEVGLTEEWVMTKLRKKKVQKLEDVYFAQVLENGSLYISLRNDGGKTSN</sequence>
<proteinExistence type="inferred from homology"/>
<comment type="similarity">
    <text evidence="2">Belongs to the UPF0702 family.</text>
</comment>
<evidence type="ECO:0000256" key="3">
    <source>
        <dbReference type="ARBA" id="ARBA00022475"/>
    </source>
</evidence>
<evidence type="ECO:0000313" key="10">
    <source>
        <dbReference type="EMBL" id="RUL47808.1"/>
    </source>
</evidence>
<keyword evidence="5 7" id="KW-1133">Transmembrane helix</keyword>
<dbReference type="Gene3D" id="3.30.240.20">
    <property type="entry name" value="bsu07140 like domains"/>
    <property type="match status" value="2"/>
</dbReference>
<dbReference type="Proteomes" id="UP000287910">
    <property type="component" value="Unassembled WGS sequence"/>
</dbReference>
<protein>
    <submittedName>
        <fullName evidence="10">DUF421 domain-containing protein</fullName>
    </submittedName>
</protein>
<feature type="domain" description="YetF C-terminal" evidence="8">
    <location>
        <begin position="76"/>
        <end position="209"/>
    </location>
</feature>
<reference evidence="10 11" key="1">
    <citation type="submission" date="2018-12" db="EMBL/GenBank/DDBJ databases">
        <title>Lysinibacillus antri sp. nov., isolated from a cave soil.</title>
        <authorList>
            <person name="Narsing Rao M.P."/>
            <person name="Zhang H."/>
            <person name="Dong Z.-Y."/>
            <person name="Niu X.-K."/>
            <person name="Zhang K."/>
            <person name="Fang B.-Z."/>
            <person name="Kang Y.-Q."/>
            <person name="Xiao M."/>
            <person name="Li W.-J."/>
        </authorList>
    </citation>
    <scope>NUCLEOTIDE SEQUENCE [LARGE SCALE GENOMIC DNA]</scope>
    <source>
        <strain evidence="10 11">SYSU K30002</strain>
    </source>
</reference>
<comment type="caution">
    <text evidence="10">The sequence shown here is derived from an EMBL/GenBank/DDBJ whole genome shotgun (WGS) entry which is preliminary data.</text>
</comment>
<gene>
    <name evidence="10" type="ORF">EK386_17820</name>
</gene>
<evidence type="ECO:0000313" key="11">
    <source>
        <dbReference type="Proteomes" id="UP000287910"/>
    </source>
</evidence>
<dbReference type="InterPro" id="IPR007353">
    <property type="entry name" value="DUF421"/>
</dbReference>
<organism evidence="10 11">
    <name type="scientific">Lysinibacillus antri</name>
    <dbReference type="NCBI Taxonomy" id="2498145"/>
    <lineage>
        <taxon>Bacteria</taxon>
        <taxon>Bacillati</taxon>
        <taxon>Bacillota</taxon>
        <taxon>Bacilli</taxon>
        <taxon>Bacillales</taxon>
        <taxon>Bacillaceae</taxon>
        <taxon>Lysinibacillus</taxon>
    </lineage>
</organism>
<feature type="transmembrane region" description="Helical" evidence="7">
    <location>
        <begin position="56"/>
        <end position="75"/>
    </location>
</feature>
<keyword evidence="3" id="KW-1003">Cell membrane</keyword>